<keyword evidence="4 8" id="KW-1003">Cell membrane</keyword>
<keyword evidence="3 8" id="KW-0813">Transport</keyword>
<sequence>MKQHHTFSIVLPAFGAAIIASLSQIIIPIGAVPITLQTFAVGLVAAIFKPREATLAALLYLILGAIGLPVFAGGSGGFQTFFSPIAGYILAYPLFAFITSKLTNADTPIWKIFLAFVLGDVPVFVGGILTLHFLGNMGWSTAVAVGLTPFIIPDLLKGLIVSLVTKPVLKALKDHSYFN</sequence>
<organism evidence="9 10">
    <name type="scientific">Streptococcus parasanguinis</name>
    <dbReference type="NCBI Taxonomy" id="1318"/>
    <lineage>
        <taxon>Bacteria</taxon>
        <taxon>Bacillati</taxon>
        <taxon>Bacillota</taxon>
        <taxon>Bacilli</taxon>
        <taxon>Lactobacillales</taxon>
        <taxon>Streptococcaceae</taxon>
        <taxon>Streptococcus</taxon>
    </lineage>
</organism>
<evidence type="ECO:0000256" key="5">
    <source>
        <dbReference type="ARBA" id="ARBA00022692"/>
    </source>
</evidence>
<dbReference type="InterPro" id="IPR003784">
    <property type="entry name" value="BioY"/>
</dbReference>
<dbReference type="AlphaFoldDB" id="A0A0F3H6E8"/>
<evidence type="ECO:0000256" key="3">
    <source>
        <dbReference type="ARBA" id="ARBA00022448"/>
    </source>
</evidence>
<protein>
    <recommendedName>
        <fullName evidence="8">Biotin transporter</fullName>
    </recommendedName>
</protein>
<evidence type="ECO:0000313" key="10">
    <source>
        <dbReference type="Proteomes" id="UP000709219"/>
    </source>
</evidence>
<evidence type="ECO:0000256" key="1">
    <source>
        <dbReference type="ARBA" id="ARBA00004651"/>
    </source>
</evidence>
<evidence type="ECO:0000256" key="4">
    <source>
        <dbReference type="ARBA" id="ARBA00022475"/>
    </source>
</evidence>
<accession>A0A0F3H6E8</accession>
<dbReference type="Proteomes" id="UP000709219">
    <property type="component" value="Unassembled WGS sequence"/>
</dbReference>
<evidence type="ECO:0000256" key="6">
    <source>
        <dbReference type="ARBA" id="ARBA00022989"/>
    </source>
</evidence>
<evidence type="ECO:0000256" key="8">
    <source>
        <dbReference type="PIRNR" id="PIRNR016661"/>
    </source>
</evidence>
<comment type="similarity">
    <text evidence="2 8">Belongs to the BioY family.</text>
</comment>
<comment type="caution">
    <text evidence="9">The sequence shown here is derived from an EMBL/GenBank/DDBJ whole genome shotgun (WGS) entry which is preliminary data.</text>
</comment>
<dbReference type="GO" id="GO:0015225">
    <property type="term" value="F:biotin transmembrane transporter activity"/>
    <property type="evidence" value="ECO:0007669"/>
    <property type="project" value="UniProtKB-UniRule"/>
</dbReference>
<dbReference type="PANTHER" id="PTHR34295">
    <property type="entry name" value="BIOTIN TRANSPORTER BIOY"/>
    <property type="match status" value="1"/>
</dbReference>
<gene>
    <name evidence="9" type="ORF">KHX87_04390</name>
</gene>
<proteinExistence type="inferred from homology"/>
<dbReference type="RefSeq" id="WP_024054847.1">
    <property type="nucleotide sequence ID" value="NZ_JALDUR010000005.1"/>
</dbReference>
<keyword evidence="5" id="KW-0812">Transmembrane</keyword>
<keyword evidence="7 8" id="KW-0472">Membrane</keyword>
<dbReference type="Pfam" id="PF02632">
    <property type="entry name" value="BioY"/>
    <property type="match status" value="1"/>
</dbReference>
<name>A0A0F3H6E8_STRPA</name>
<dbReference type="PANTHER" id="PTHR34295:SF4">
    <property type="entry name" value="BIOTIN TRANSPORTER BIOY-RELATED"/>
    <property type="match status" value="1"/>
</dbReference>
<dbReference type="EMBL" id="JAGZFP010000007">
    <property type="protein sequence ID" value="MBS5358334.1"/>
    <property type="molecule type" value="Genomic_DNA"/>
</dbReference>
<dbReference type="GO" id="GO:0005886">
    <property type="term" value="C:plasma membrane"/>
    <property type="evidence" value="ECO:0007669"/>
    <property type="project" value="UniProtKB-SubCell"/>
</dbReference>
<reference evidence="9" key="1">
    <citation type="submission" date="2021-02" db="EMBL/GenBank/DDBJ databases">
        <title>Infant gut strain persistence is associated with maternal origin, phylogeny, and functional potential including surface adhesion and iron acquisition.</title>
        <authorList>
            <person name="Lou Y.C."/>
        </authorList>
    </citation>
    <scope>NUCLEOTIDE SEQUENCE</scope>
    <source>
        <strain evidence="9">L3_098_011G1_dasL3_098_011G1_concoct_7</strain>
    </source>
</reference>
<evidence type="ECO:0000256" key="2">
    <source>
        <dbReference type="ARBA" id="ARBA00010692"/>
    </source>
</evidence>
<keyword evidence="6" id="KW-1133">Transmembrane helix</keyword>
<evidence type="ECO:0000313" key="9">
    <source>
        <dbReference type="EMBL" id="MBS5358334.1"/>
    </source>
</evidence>
<dbReference type="Gene3D" id="1.10.1760.20">
    <property type="match status" value="1"/>
</dbReference>
<dbReference type="PIRSF" id="PIRSF016661">
    <property type="entry name" value="BioY"/>
    <property type="match status" value="1"/>
</dbReference>
<comment type="subcellular location">
    <subcellularLocation>
        <location evidence="1 8">Cell membrane</location>
        <topology evidence="1 8">Multi-pass membrane protein</topology>
    </subcellularLocation>
</comment>
<evidence type="ECO:0000256" key="7">
    <source>
        <dbReference type="ARBA" id="ARBA00023136"/>
    </source>
</evidence>